<evidence type="ECO:0000313" key="2">
    <source>
        <dbReference type="Proteomes" id="UP000061603"/>
    </source>
</evidence>
<sequence>MACVGRWLAVRVRRVVWQVAYVWQATVFIGSVWQHVDFSWGAATGWLRCNLPQNPEDLPHTLLGRWMCRIWMRGYFGLLPYSFVVDGLLLVEDVAGDICVESLTART</sequence>
<dbReference type="Proteomes" id="UP000061603">
    <property type="component" value="Chromosome"/>
</dbReference>
<dbReference type="HOGENOM" id="CLU_2207973_0_0_4"/>
<reference evidence="1 2" key="1">
    <citation type="journal article" date="2015" name="Genome Announc.">
        <title>Complete Genome Sequence of a Novel Bacterium within the Family Rhodocyclaceae That Degrades Polycyclic Aromatic Hydrocarbons.</title>
        <authorList>
            <person name="Singleton D.R."/>
            <person name="Dickey A.N."/>
            <person name="Scholl E.H."/>
            <person name="Wright F.A."/>
            <person name="Aitken M.D."/>
        </authorList>
    </citation>
    <scope>NUCLEOTIDE SEQUENCE [LARGE SCALE GENOMIC DNA]</scope>
    <source>
        <strain evidence="2">PG1-Ca6</strain>
    </source>
</reference>
<organism evidence="1 2">
    <name type="scientific">Rugosibacter aromaticivorans</name>
    <dbReference type="NCBI Taxonomy" id="1565605"/>
    <lineage>
        <taxon>Bacteria</taxon>
        <taxon>Pseudomonadati</taxon>
        <taxon>Pseudomonadota</taxon>
        <taxon>Betaproteobacteria</taxon>
        <taxon>Nitrosomonadales</taxon>
        <taxon>Sterolibacteriaceae</taxon>
        <taxon>Rugosibacter</taxon>
    </lineage>
</organism>
<dbReference type="EMBL" id="CP010554">
    <property type="protein sequence ID" value="AJP47667.1"/>
    <property type="molecule type" value="Genomic_DNA"/>
</dbReference>
<proteinExistence type="predicted"/>
<keyword evidence="2" id="KW-1185">Reference proteome</keyword>
<dbReference type="KEGG" id="rbu:PG1C_02720"/>
<evidence type="ECO:0000313" key="1">
    <source>
        <dbReference type="EMBL" id="AJP47667.1"/>
    </source>
</evidence>
<gene>
    <name evidence="1" type="ORF">PG1C_02720</name>
</gene>
<dbReference type="AlphaFoldDB" id="A0A0C5IY80"/>
<name>A0A0C5IY80_9PROT</name>
<accession>A0A0C5IY80</accession>
<protein>
    <submittedName>
        <fullName evidence="1">Uncharacterized protein</fullName>
    </submittedName>
</protein>